<evidence type="ECO:0000256" key="1">
    <source>
        <dbReference type="ARBA" id="ARBA00004141"/>
    </source>
</evidence>
<dbReference type="PANTHER" id="PTHR21229">
    <property type="entry name" value="LUNG SEVEN TRANSMEMBRANE RECEPTOR"/>
    <property type="match status" value="1"/>
</dbReference>
<keyword evidence="5 6" id="KW-0472">Membrane</keyword>
<dbReference type="OrthoDB" id="19932at2759"/>
<evidence type="ECO:0000256" key="2">
    <source>
        <dbReference type="ARBA" id="ARBA00022692"/>
    </source>
</evidence>
<feature type="transmembrane region" description="Helical" evidence="6">
    <location>
        <begin position="197"/>
        <end position="216"/>
    </location>
</feature>
<evidence type="ECO:0000256" key="5">
    <source>
        <dbReference type="ARBA" id="ARBA00023136"/>
    </source>
</evidence>
<dbReference type="PANTHER" id="PTHR21229:SF1">
    <property type="entry name" value="GH17801P"/>
    <property type="match status" value="1"/>
</dbReference>
<comment type="subcellular location">
    <subcellularLocation>
        <location evidence="1">Membrane</location>
        <topology evidence="1">Multi-pass membrane protein</topology>
    </subcellularLocation>
</comment>
<feature type="transmembrane region" description="Helical" evidence="6">
    <location>
        <begin position="228"/>
        <end position="248"/>
    </location>
</feature>
<accession>A0A813PQF9</accession>
<evidence type="ECO:0000256" key="3">
    <source>
        <dbReference type="ARBA" id="ARBA00022729"/>
    </source>
</evidence>
<evidence type="ECO:0000256" key="4">
    <source>
        <dbReference type="ARBA" id="ARBA00022989"/>
    </source>
</evidence>
<feature type="transmembrane region" description="Helical" evidence="6">
    <location>
        <begin position="376"/>
        <end position="396"/>
    </location>
</feature>
<feature type="domain" description="GOST seven transmembrane" evidence="7">
    <location>
        <begin position="195"/>
        <end position="438"/>
    </location>
</feature>
<feature type="transmembrane region" description="Helical" evidence="6">
    <location>
        <begin position="416"/>
        <end position="433"/>
    </location>
</feature>
<gene>
    <name evidence="8" type="ORF">OXX778_LOCUS4066</name>
</gene>
<evidence type="ECO:0000259" key="7">
    <source>
        <dbReference type="Pfam" id="PF06814"/>
    </source>
</evidence>
<feature type="transmembrane region" description="Helical" evidence="6">
    <location>
        <begin position="276"/>
        <end position="292"/>
    </location>
</feature>
<organism evidence="8 9">
    <name type="scientific">Brachionus calyciflorus</name>
    <dbReference type="NCBI Taxonomy" id="104777"/>
    <lineage>
        <taxon>Eukaryota</taxon>
        <taxon>Metazoa</taxon>
        <taxon>Spiralia</taxon>
        <taxon>Gnathifera</taxon>
        <taxon>Rotifera</taxon>
        <taxon>Eurotatoria</taxon>
        <taxon>Monogononta</taxon>
        <taxon>Pseudotrocha</taxon>
        <taxon>Ploima</taxon>
        <taxon>Brachionidae</taxon>
        <taxon>Brachionus</taxon>
    </lineage>
</organism>
<evidence type="ECO:0000313" key="8">
    <source>
        <dbReference type="EMBL" id="CAF0753891.1"/>
    </source>
</evidence>
<feature type="transmembrane region" description="Helical" evidence="6">
    <location>
        <begin position="335"/>
        <end position="355"/>
    </location>
</feature>
<sequence>MFVIPNRGLYNNTEVLIRISCKPANVKVKLGFILRLSECIDEFYINSENLPEEIFSRIYDRPNIALHDYREVKYMKQNMTEFHCEDVSYIIDLYNGVNLPIITEKASDKVPKMAIQPPSNKEVTGTVSLRAKRQISSNSTERHKLNEFESIAHTWQDGAYLFLINTEPVNDQEYALKMTISLKYKNGYLSANEWPLLPFYSIMCVIYSLFAIYWFVISFMYWRYSLRVQIWIGGVIILGLMEKAAFLAEYDSVNRNGYSLQLGMIVAEVISCFKRSLARMLVIILSLGFSILKPRLGPRMQKVIFVGGLYFILSLVDGIFRILDRKDDMDSKGDLARVPLVFVDIGIFYWIMSNLQQTMRNLKVTKNIPKLTLFRHFKNTLIFSVISSVIFMIWSLARHRFVVCLKDWKELWLDEGFWHILFSFILLIIIILWRPSNNFSPLLDNEEDSKDQQNQIASIEKALKWVEENVPATLTDAALPGETRLIE</sequence>
<dbReference type="EMBL" id="CAJNOC010000385">
    <property type="protein sequence ID" value="CAF0753891.1"/>
    <property type="molecule type" value="Genomic_DNA"/>
</dbReference>
<keyword evidence="3" id="KW-0732">Signal</keyword>
<proteinExistence type="predicted"/>
<dbReference type="InterPro" id="IPR009637">
    <property type="entry name" value="GPR107/GPR108-like"/>
</dbReference>
<comment type="caution">
    <text evidence="8">The sequence shown here is derived from an EMBL/GenBank/DDBJ whole genome shotgun (WGS) entry which is preliminary data.</text>
</comment>
<dbReference type="Pfam" id="PF06814">
    <property type="entry name" value="GOST_TM"/>
    <property type="match status" value="1"/>
</dbReference>
<dbReference type="GO" id="GO:0005794">
    <property type="term" value="C:Golgi apparatus"/>
    <property type="evidence" value="ECO:0007669"/>
    <property type="project" value="TreeGrafter"/>
</dbReference>
<dbReference type="AlphaFoldDB" id="A0A813PQF9"/>
<evidence type="ECO:0000256" key="6">
    <source>
        <dbReference type="SAM" id="Phobius"/>
    </source>
</evidence>
<protein>
    <recommendedName>
        <fullName evidence="7">GOST seven transmembrane domain-containing protein</fullName>
    </recommendedName>
</protein>
<dbReference type="GO" id="GO:0005829">
    <property type="term" value="C:cytosol"/>
    <property type="evidence" value="ECO:0007669"/>
    <property type="project" value="GOC"/>
</dbReference>
<evidence type="ECO:0000313" key="9">
    <source>
        <dbReference type="Proteomes" id="UP000663879"/>
    </source>
</evidence>
<dbReference type="GO" id="GO:0016020">
    <property type="term" value="C:membrane"/>
    <property type="evidence" value="ECO:0007669"/>
    <property type="project" value="UniProtKB-SubCell"/>
</dbReference>
<dbReference type="InterPro" id="IPR053937">
    <property type="entry name" value="GOST_TM"/>
</dbReference>
<name>A0A813PQF9_9BILA</name>
<feature type="transmembrane region" description="Helical" evidence="6">
    <location>
        <begin position="304"/>
        <end position="323"/>
    </location>
</feature>
<dbReference type="Proteomes" id="UP000663879">
    <property type="component" value="Unassembled WGS sequence"/>
</dbReference>
<keyword evidence="4 6" id="KW-1133">Transmembrane helix</keyword>
<keyword evidence="2 6" id="KW-0812">Transmembrane</keyword>
<reference evidence="8" key="1">
    <citation type="submission" date="2021-02" db="EMBL/GenBank/DDBJ databases">
        <authorList>
            <person name="Nowell W R."/>
        </authorList>
    </citation>
    <scope>NUCLEOTIDE SEQUENCE</scope>
    <source>
        <strain evidence="8">Ploen Becks lab</strain>
    </source>
</reference>
<keyword evidence="9" id="KW-1185">Reference proteome</keyword>
<dbReference type="GO" id="GO:0042147">
    <property type="term" value="P:retrograde transport, endosome to Golgi"/>
    <property type="evidence" value="ECO:0007669"/>
    <property type="project" value="TreeGrafter"/>
</dbReference>